<evidence type="ECO:0000313" key="3">
    <source>
        <dbReference type="Proteomes" id="UP000479710"/>
    </source>
</evidence>
<sequence length="109" mass="12350">MLFGQKNSGAIFARLVYKVLEAQIGRNIEAYVDNIVIKSRKAIDHVAELQETFNNLHKAKVKLNPEKYVFGVRMGKLLGFLVSERGIEANPEKIEAIQQMQLPKSTHEV</sequence>
<evidence type="ECO:0000313" key="2">
    <source>
        <dbReference type="EMBL" id="KAF0899391.1"/>
    </source>
</evidence>
<organism evidence="2 3">
    <name type="scientific">Oryza meyeriana var. granulata</name>
    <dbReference type="NCBI Taxonomy" id="110450"/>
    <lineage>
        <taxon>Eukaryota</taxon>
        <taxon>Viridiplantae</taxon>
        <taxon>Streptophyta</taxon>
        <taxon>Embryophyta</taxon>
        <taxon>Tracheophyta</taxon>
        <taxon>Spermatophyta</taxon>
        <taxon>Magnoliopsida</taxon>
        <taxon>Liliopsida</taxon>
        <taxon>Poales</taxon>
        <taxon>Poaceae</taxon>
        <taxon>BOP clade</taxon>
        <taxon>Oryzoideae</taxon>
        <taxon>Oryzeae</taxon>
        <taxon>Oryzinae</taxon>
        <taxon>Oryza</taxon>
        <taxon>Oryza meyeriana</taxon>
    </lineage>
</organism>
<dbReference type="InterPro" id="IPR043502">
    <property type="entry name" value="DNA/RNA_pol_sf"/>
</dbReference>
<gene>
    <name evidence="2" type="ORF">E2562_019511</name>
</gene>
<dbReference type="InterPro" id="IPR000477">
    <property type="entry name" value="RT_dom"/>
</dbReference>
<dbReference type="PANTHER" id="PTHR24559:SF430">
    <property type="entry name" value="RNA-DIRECTED DNA POLYMERASE"/>
    <property type="match status" value="1"/>
</dbReference>
<evidence type="ECO:0000259" key="1">
    <source>
        <dbReference type="Pfam" id="PF00078"/>
    </source>
</evidence>
<feature type="domain" description="Reverse transcriptase" evidence="1">
    <location>
        <begin position="3"/>
        <end position="80"/>
    </location>
</feature>
<dbReference type="InterPro" id="IPR043128">
    <property type="entry name" value="Rev_trsase/Diguanyl_cyclase"/>
</dbReference>
<dbReference type="Proteomes" id="UP000479710">
    <property type="component" value="Unassembled WGS sequence"/>
</dbReference>
<dbReference type="SUPFAM" id="SSF56672">
    <property type="entry name" value="DNA/RNA polymerases"/>
    <property type="match status" value="1"/>
</dbReference>
<dbReference type="OrthoDB" id="639461at2759"/>
<keyword evidence="3" id="KW-1185">Reference proteome</keyword>
<dbReference type="Pfam" id="PF00078">
    <property type="entry name" value="RVT_1"/>
    <property type="match status" value="1"/>
</dbReference>
<dbReference type="PANTHER" id="PTHR24559">
    <property type="entry name" value="TRANSPOSON TY3-I GAG-POL POLYPROTEIN"/>
    <property type="match status" value="1"/>
</dbReference>
<name>A0A6G1CH65_9ORYZ</name>
<protein>
    <recommendedName>
        <fullName evidence="1">Reverse transcriptase domain-containing protein</fullName>
    </recommendedName>
</protein>
<dbReference type="EMBL" id="SPHZ02000009">
    <property type="protein sequence ID" value="KAF0899391.1"/>
    <property type="molecule type" value="Genomic_DNA"/>
</dbReference>
<dbReference type="Gene3D" id="3.30.70.270">
    <property type="match status" value="1"/>
</dbReference>
<dbReference type="AlphaFoldDB" id="A0A6G1CH65"/>
<accession>A0A6G1CH65</accession>
<reference evidence="2 3" key="1">
    <citation type="submission" date="2019-11" db="EMBL/GenBank/DDBJ databases">
        <title>Whole genome sequence of Oryza granulata.</title>
        <authorList>
            <person name="Li W."/>
        </authorList>
    </citation>
    <scope>NUCLEOTIDE SEQUENCE [LARGE SCALE GENOMIC DNA]</scope>
    <source>
        <strain evidence="3">cv. Menghai</strain>
        <tissue evidence="2">Leaf</tissue>
    </source>
</reference>
<proteinExistence type="predicted"/>
<comment type="caution">
    <text evidence="2">The sequence shown here is derived from an EMBL/GenBank/DDBJ whole genome shotgun (WGS) entry which is preliminary data.</text>
</comment>
<dbReference type="InterPro" id="IPR053134">
    <property type="entry name" value="RNA-dir_DNA_polymerase"/>
</dbReference>